<reference evidence="3 5" key="2">
    <citation type="submission" date="2019-06" db="EMBL/GenBank/DDBJ databases">
        <title>Whole genome shotgun sequence of Corynebacterium flavescens NBRC 14136.</title>
        <authorList>
            <person name="Hosoyama A."/>
            <person name="Uohara A."/>
            <person name="Ohji S."/>
            <person name="Ichikawa N."/>
        </authorList>
    </citation>
    <scope>NUCLEOTIDE SEQUENCE [LARGE SCALE GENOMIC DNA]</scope>
    <source>
        <strain evidence="3 5">NBRC 14136</strain>
    </source>
</reference>
<evidence type="ECO:0000313" key="3">
    <source>
        <dbReference type="EMBL" id="GEB98755.1"/>
    </source>
</evidence>
<dbReference type="EMBL" id="BJNB01000050">
    <property type="protein sequence ID" value="GEB98755.1"/>
    <property type="molecule type" value="Genomic_DNA"/>
</dbReference>
<dbReference type="Proteomes" id="UP000315353">
    <property type="component" value="Unassembled WGS sequence"/>
</dbReference>
<dbReference type="Proteomes" id="UP000185479">
    <property type="component" value="Chromosome"/>
</dbReference>
<evidence type="ECO:0000313" key="5">
    <source>
        <dbReference type="Proteomes" id="UP000315353"/>
    </source>
</evidence>
<feature type="compositionally biased region" description="Basic and acidic residues" evidence="1">
    <location>
        <begin position="67"/>
        <end position="78"/>
    </location>
</feature>
<evidence type="ECO:0000313" key="2">
    <source>
        <dbReference type="EMBL" id="APT85818.1"/>
    </source>
</evidence>
<sequence length="99" mass="10337">MAVDRGARDLEQVGDPLDGVIPRIVELLGVAGLVGRQLRASSPCSSAGAGSGEPIASICDDELSLKFGKDGEHPEHRAPFHGRGVDALLKNDQPHAPFS</sequence>
<proteinExistence type="predicted"/>
<accession>A0A1L7CJ31</accession>
<keyword evidence="4" id="KW-1185">Reference proteome</keyword>
<protein>
    <submittedName>
        <fullName evidence="2">Uncharacterized protein</fullName>
    </submittedName>
</protein>
<name>A0A1L7CJ31_CORFL</name>
<dbReference type="KEGG" id="cfc:CFLV_00390"/>
<feature type="region of interest" description="Disordered" evidence="1">
    <location>
        <begin position="67"/>
        <end position="99"/>
    </location>
</feature>
<organism evidence="2 4">
    <name type="scientific">Corynebacterium flavescens</name>
    <dbReference type="NCBI Taxonomy" id="28028"/>
    <lineage>
        <taxon>Bacteria</taxon>
        <taxon>Bacillati</taxon>
        <taxon>Actinomycetota</taxon>
        <taxon>Actinomycetes</taxon>
        <taxon>Mycobacteriales</taxon>
        <taxon>Corynebacteriaceae</taxon>
        <taxon>Corynebacterium</taxon>
    </lineage>
</organism>
<evidence type="ECO:0000256" key="1">
    <source>
        <dbReference type="SAM" id="MobiDB-lite"/>
    </source>
</evidence>
<gene>
    <name evidence="3" type="ORF">CFL01nite_22500</name>
    <name evidence="2" type="ORF">CFLV_00390</name>
</gene>
<dbReference type="EMBL" id="CP009246">
    <property type="protein sequence ID" value="APT85818.1"/>
    <property type="molecule type" value="Genomic_DNA"/>
</dbReference>
<evidence type="ECO:0000313" key="4">
    <source>
        <dbReference type="Proteomes" id="UP000185479"/>
    </source>
</evidence>
<reference evidence="2 4" key="1">
    <citation type="submission" date="2014-08" db="EMBL/GenBank/DDBJ databases">
        <title>Complete genome sequence of Corynebacterium flavescens OJ8(T)(=DSM 20296(T)), isolated from cheese.</title>
        <authorList>
            <person name="Ruckert C."/>
            <person name="Albersmeier A."/>
            <person name="Winkler A."/>
            <person name="Kalinowski J."/>
        </authorList>
    </citation>
    <scope>NUCLEOTIDE SEQUENCE [LARGE SCALE GENOMIC DNA]</scope>
    <source>
        <strain evidence="2 4">OJ8</strain>
    </source>
</reference>
<dbReference type="AlphaFoldDB" id="A0A1L7CJ31"/>